<evidence type="ECO:0000313" key="2">
    <source>
        <dbReference type="EMBL" id="WOO77445.1"/>
    </source>
</evidence>
<dbReference type="RefSeq" id="XP_062623477.1">
    <property type="nucleotide sequence ID" value="XM_062767493.1"/>
</dbReference>
<accession>A0AAF1BHE4</accession>
<keyword evidence="1" id="KW-0175">Coiled coil</keyword>
<evidence type="ECO:0000256" key="1">
    <source>
        <dbReference type="SAM" id="Coils"/>
    </source>
</evidence>
<dbReference type="GeneID" id="87804281"/>
<sequence length="462" mass="52218">MHVSPHEAGRHIPLQFHEGRIGGAPVASPFVYLPCILLLRRLHPHTHTLSLPHTHPSVLTTHSAHRHLPTASHHALLLHHNTASPFSPPPAWDPTSHLLRLPSSSGPLAETKPAMTLGLLPLELQLMVFQQLDVNEDRASFLALLRLSPLWEAAATVLYRNIDISGERLCMLLVPVSDTLPPINREVIADLRQLEDVVDKFEKTAPHLAEELRPLLEQGQEKYRKPDRLSSRTRRSLSVVRRINLRNLTPESVDALTDSALPHLALFPKVDTVHLYRTPDGPDNSRFYDVHERWPSAQTILFNSVGVCTWDIDNTVSLSFKEIRSFTIHSAELFRTAISWGRLAKSRPDQWDQCSPIHVFTRSPGYKDTFPKHKKDETRMPPARVWVEEWEDDDGSDSDGSDTSSVDIVPRLISVGQWDSDETSAHQFRTGGTEYEHPPCTLCGTKVDAETRVFDEPFTRAW</sequence>
<proteinExistence type="predicted"/>
<organism evidence="2 3">
    <name type="scientific">Vanrija pseudolonga</name>
    <dbReference type="NCBI Taxonomy" id="143232"/>
    <lineage>
        <taxon>Eukaryota</taxon>
        <taxon>Fungi</taxon>
        <taxon>Dikarya</taxon>
        <taxon>Basidiomycota</taxon>
        <taxon>Agaricomycotina</taxon>
        <taxon>Tremellomycetes</taxon>
        <taxon>Trichosporonales</taxon>
        <taxon>Trichosporonaceae</taxon>
        <taxon>Vanrija</taxon>
    </lineage>
</organism>
<dbReference type="AlphaFoldDB" id="A0AAF1BHE4"/>
<evidence type="ECO:0000313" key="3">
    <source>
        <dbReference type="Proteomes" id="UP000827549"/>
    </source>
</evidence>
<reference evidence="2" key="1">
    <citation type="submission" date="2023-10" db="EMBL/GenBank/DDBJ databases">
        <authorList>
            <person name="Noh H."/>
        </authorList>
    </citation>
    <scope>NUCLEOTIDE SEQUENCE</scope>
    <source>
        <strain evidence="2">DUCC4014</strain>
    </source>
</reference>
<keyword evidence="3" id="KW-1185">Reference proteome</keyword>
<protein>
    <recommendedName>
        <fullName evidence="4">F-box domain-containing protein</fullName>
    </recommendedName>
</protein>
<evidence type="ECO:0008006" key="4">
    <source>
        <dbReference type="Google" id="ProtNLM"/>
    </source>
</evidence>
<name>A0AAF1BHE4_9TREE</name>
<gene>
    <name evidence="2" type="ORF">LOC62_01G001023</name>
</gene>
<dbReference type="Proteomes" id="UP000827549">
    <property type="component" value="Chromosome 1"/>
</dbReference>
<dbReference type="EMBL" id="CP086714">
    <property type="protein sequence ID" value="WOO77445.1"/>
    <property type="molecule type" value="Genomic_DNA"/>
</dbReference>
<feature type="coiled-coil region" evidence="1">
    <location>
        <begin position="184"/>
        <end position="211"/>
    </location>
</feature>